<evidence type="ECO:0000256" key="1">
    <source>
        <dbReference type="SAM" id="SignalP"/>
    </source>
</evidence>
<dbReference type="EMBL" id="CP036349">
    <property type="protein sequence ID" value="QDV73883.1"/>
    <property type="molecule type" value="Genomic_DNA"/>
</dbReference>
<dbReference type="InterPro" id="IPR018247">
    <property type="entry name" value="EF_Hand_1_Ca_BS"/>
</dbReference>
<evidence type="ECO:0000313" key="2">
    <source>
        <dbReference type="EMBL" id="QDV73883.1"/>
    </source>
</evidence>
<gene>
    <name evidence="2" type="ORF">Spa11_20820</name>
</gene>
<feature type="chain" id="PRO_5022230714" description="Autotransporter-associated beta strand repeat protein" evidence="1">
    <location>
        <begin position="26"/>
        <end position="854"/>
    </location>
</feature>
<feature type="signal peptide" evidence="1">
    <location>
        <begin position="1"/>
        <end position="25"/>
    </location>
</feature>
<sequence length="854" mass="88241" precursor="true">MTNSRTALLSIAFATLIGGSTQCQALSFGLFGSWDSQARRDAAQASMQAVVDRFNVYGDFDWGSDGYVDVYYNAGVPTAQASYYGSIDFGGTWPNERVTQHELNHWLGTGTFGGWYNQFSGGAWTGPKVSALMQQFDGEGAALRQSGVHFYPYGLNFDSEVPNDSIYMRNVALTYAMRQDMGNGNPADPWSGRRITLTGSDPVGTSAFNWFGGGYSGSYPGWSDLHFAHAGGSYSTGDYLIRTPLDTYNPGAPTPSFTFAGDVLTINNTNGAAGGLVYNGKGTSGVVTIPNLQLSDGYVRHGSGSTDLFRLDGAITLSGTSTIDAAQGDIVVRAPIGGAGGLNVTSPGRTVTFASSNNTYAGATNVIGATLDLQGATGYGTTTLSSGARLLAMGAVRGALDVQPTSTVRVGRAGLSQVLPGGRVLVDDFETYPVGGIGATPNSTGDAWLGVSNGTANAEIVAEAGNQALSVRGLNAASDTWRGAVSDLSSGRAGDASLENGATGTYFFRVKRTTRSTIDAIFGLSDQSAATTTAPGNDVASPWDEYAVQLSIAGGQSTSTLRAYSDGAGDVVVTPVSNAQWLNVWLVVDNDAKTFRVATSSGEDDGVDSGQNFLFGRRTGATVGASSLTTFGIHEALSARAELDDLYFVDGVNLSNPLTQTPSYTGETLAVGGDLTLSSGATIEIDLAASASDRIEVVGNAVLDGTIAVTLAPDSPLTPNEDFTVLTAASIESNILLGGPDGALFGVARSTDSELILTSLTGLSGDFDNNGVVDAADYTVWRDNLGAPTHRLFNATLDGVVGSLQYDAWNANYGAIAAAASMDGATPAPEASAFALASLVLALSTLGRRSNADR</sequence>
<organism evidence="2 3">
    <name type="scientific">Botrimarina mediterranea</name>
    <dbReference type="NCBI Taxonomy" id="2528022"/>
    <lineage>
        <taxon>Bacteria</taxon>
        <taxon>Pseudomonadati</taxon>
        <taxon>Planctomycetota</taxon>
        <taxon>Planctomycetia</taxon>
        <taxon>Pirellulales</taxon>
        <taxon>Lacipirellulaceae</taxon>
        <taxon>Botrimarina</taxon>
    </lineage>
</organism>
<accession>A0A518K7W0</accession>
<dbReference type="AlphaFoldDB" id="A0A518K7W0"/>
<keyword evidence="3" id="KW-1185">Reference proteome</keyword>
<proteinExistence type="predicted"/>
<evidence type="ECO:0000313" key="3">
    <source>
        <dbReference type="Proteomes" id="UP000316426"/>
    </source>
</evidence>
<evidence type="ECO:0008006" key="4">
    <source>
        <dbReference type="Google" id="ProtNLM"/>
    </source>
</evidence>
<name>A0A518K7W0_9BACT</name>
<dbReference type="RefSeq" id="WP_145111646.1">
    <property type="nucleotide sequence ID" value="NZ_CP036349.1"/>
</dbReference>
<keyword evidence="1" id="KW-0732">Signal</keyword>
<dbReference type="Proteomes" id="UP000316426">
    <property type="component" value="Chromosome"/>
</dbReference>
<protein>
    <recommendedName>
        <fullName evidence="4">Autotransporter-associated beta strand repeat protein</fullName>
    </recommendedName>
</protein>
<dbReference type="KEGG" id="bmei:Spa11_20820"/>
<reference evidence="2 3" key="1">
    <citation type="submission" date="2019-02" db="EMBL/GenBank/DDBJ databases">
        <title>Deep-cultivation of Planctomycetes and their phenomic and genomic characterization uncovers novel biology.</title>
        <authorList>
            <person name="Wiegand S."/>
            <person name="Jogler M."/>
            <person name="Boedeker C."/>
            <person name="Pinto D."/>
            <person name="Vollmers J."/>
            <person name="Rivas-Marin E."/>
            <person name="Kohn T."/>
            <person name="Peeters S.H."/>
            <person name="Heuer A."/>
            <person name="Rast P."/>
            <person name="Oberbeckmann S."/>
            <person name="Bunk B."/>
            <person name="Jeske O."/>
            <person name="Meyerdierks A."/>
            <person name="Storesund J.E."/>
            <person name="Kallscheuer N."/>
            <person name="Luecker S."/>
            <person name="Lage O.M."/>
            <person name="Pohl T."/>
            <person name="Merkel B.J."/>
            <person name="Hornburger P."/>
            <person name="Mueller R.-W."/>
            <person name="Bruemmer F."/>
            <person name="Labrenz M."/>
            <person name="Spormann A.M."/>
            <person name="Op den Camp H."/>
            <person name="Overmann J."/>
            <person name="Amann R."/>
            <person name="Jetten M.S.M."/>
            <person name="Mascher T."/>
            <person name="Medema M.H."/>
            <person name="Devos D.P."/>
            <person name="Kaster A.-K."/>
            <person name="Ovreas L."/>
            <person name="Rohde M."/>
            <person name="Galperin M.Y."/>
            <person name="Jogler C."/>
        </authorList>
    </citation>
    <scope>NUCLEOTIDE SEQUENCE [LARGE SCALE GENOMIC DNA]</scope>
    <source>
        <strain evidence="2 3">Spa11</strain>
    </source>
</reference>
<dbReference type="PROSITE" id="PS00018">
    <property type="entry name" value="EF_HAND_1"/>
    <property type="match status" value="1"/>
</dbReference>